<dbReference type="EMBL" id="JAMXQV010000028">
    <property type="protein sequence ID" value="MCR6488828.1"/>
    <property type="molecule type" value="Genomic_DNA"/>
</dbReference>
<gene>
    <name evidence="3" type="ORF">M8542_38975</name>
</gene>
<dbReference type="Pfam" id="PF13828">
    <property type="entry name" value="DUF4190"/>
    <property type="match status" value="1"/>
</dbReference>
<proteinExistence type="predicted"/>
<evidence type="ECO:0000259" key="2">
    <source>
        <dbReference type="Pfam" id="PF13828"/>
    </source>
</evidence>
<evidence type="ECO:0000313" key="3">
    <source>
        <dbReference type="EMBL" id="MCR6488828.1"/>
    </source>
</evidence>
<sequence>MTEPDDVKRDSLAMPALITGLLGFLGITAALGLVFGTIALVRTREIGQAGRGLAIGGIVAAAAWIAVLSSLPFLLFTGSVLSASNAPIAVLEVDNCYNTARPGADAARVPCEGEHDGVVLDAYTMTKVAYPGERVARADAQRGCEDRLASRFTGELPPDLEIVGYPPTEASWIAGKQLAVCGLQSRSGPLFGPLPH</sequence>
<organism evidence="3 4">
    <name type="scientific">Amycolatopsis iheyensis</name>
    <dbReference type="NCBI Taxonomy" id="2945988"/>
    <lineage>
        <taxon>Bacteria</taxon>
        <taxon>Bacillati</taxon>
        <taxon>Actinomycetota</taxon>
        <taxon>Actinomycetes</taxon>
        <taxon>Pseudonocardiales</taxon>
        <taxon>Pseudonocardiaceae</taxon>
        <taxon>Amycolatopsis</taxon>
    </lineage>
</organism>
<dbReference type="InterPro" id="IPR025241">
    <property type="entry name" value="DUF4190"/>
</dbReference>
<dbReference type="AlphaFoldDB" id="A0A9X2SPE1"/>
<dbReference type="RefSeq" id="WP_257925395.1">
    <property type="nucleotide sequence ID" value="NZ_JAMXQV010000028.1"/>
</dbReference>
<keyword evidence="1" id="KW-1133">Transmembrane helix</keyword>
<protein>
    <submittedName>
        <fullName evidence="3">DUF4190 domain-containing protein</fullName>
    </submittedName>
</protein>
<reference evidence="3" key="1">
    <citation type="submission" date="2022-06" db="EMBL/GenBank/DDBJ databases">
        <title>Amycolatopsis iheyaensis sp. nov., a new species of the genus Amycolatopsis isolated from soil in Iheya island, Japan.</title>
        <authorList>
            <person name="Ngamcharungchit C."/>
            <person name="Kanto H."/>
            <person name="Take A."/>
            <person name="Intra B."/>
            <person name="Matsumoto A."/>
            <person name="Panbangred W."/>
            <person name="Inahashi Y."/>
        </authorList>
    </citation>
    <scope>NUCLEOTIDE SEQUENCE</scope>
    <source>
        <strain evidence="3">OK19-0408</strain>
    </source>
</reference>
<comment type="caution">
    <text evidence="3">The sequence shown here is derived from an EMBL/GenBank/DDBJ whole genome shotgun (WGS) entry which is preliminary data.</text>
</comment>
<keyword evidence="1" id="KW-0812">Transmembrane</keyword>
<evidence type="ECO:0000256" key="1">
    <source>
        <dbReference type="SAM" id="Phobius"/>
    </source>
</evidence>
<dbReference type="Proteomes" id="UP001144096">
    <property type="component" value="Unassembled WGS sequence"/>
</dbReference>
<feature type="transmembrane region" description="Helical" evidence="1">
    <location>
        <begin position="12"/>
        <end position="41"/>
    </location>
</feature>
<name>A0A9X2SPE1_9PSEU</name>
<keyword evidence="1" id="KW-0472">Membrane</keyword>
<feature type="domain" description="DUF4190" evidence="2">
    <location>
        <begin position="12"/>
        <end position="68"/>
    </location>
</feature>
<evidence type="ECO:0000313" key="4">
    <source>
        <dbReference type="Proteomes" id="UP001144096"/>
    </source>
</evidence>
<accession>A0A9X2SPE1</accession>
<feature type="transmembrane region" description="Helical" evidence="1">
    <location>
        <begin position="53"/>
        <end position="76"/>
    </location>
</feature>
<keyword evidence="4" id="KW-1185">Reference proteome</keyword>